<dbReference type="Pfam" id="PF12937">
    <property type="entry name" value="F-box-like"/>
    <property type="match status" value="1"/>
</dbReference>
<name>A0A409W7E9_9AGAR</name>
<dbReference type="InParanoid" id="A0A409W7E9"/>
<dbReference type="CDD" id="cd09917">
    <property type="entry name" value="F-box_SF"/>
    <property type="match status" value="1"/>
</dbReference>
<organism evidence="2 3">
    <name type="scientific">Gymnopilus dilepis</name>
    <dbReference type="NCBI Taxonomy" id="231916"/>
    <lineage>
        <taxon>Eukaryota</taxon>
        <taxon>Fungi</taxon>
        <taxon>Dikarya</taxon>
        <taxon>Basidiomycota</taxon>
        <taxon>Agaricomycotina</taxon>
        <taxon>Agaricomycetes</taxon>
        <taxon>Agaricomycetidae</taxon>
        <taxon>Agaricales</taxon>
        <taxon>Agaricineae</taxon>
        <taxon>Hymenogastraceae</taxon>
        <taxon>Gymnopilus</taxon>
    </lineage>
</organism>
<evidence type="ECO:0000259" key="1">
    <source>
        <dbReference type="PROSITE" id="PS50181"/>
    </source>
</evidence>
<dbReference type="InterPro" id="IPR001810">
    <property type="entry name" value="F-box_dom"/>
</dbReference>
<dbReference type="InterPro" id="IPR036047">
    <property type="entry name" value="F-box-like_dom_sf"/>
</dbReference>
<feature type="domain" description="F-box" evidence="1">
    <location>
        <begin position="12"/>
        <end position="57"/>
    </location>
</feature>
<gene>
    <name evidence="2" type="ORF">CVT26_001411</name>
</gene>
<dbReference type="OrthoDB" id="2984575at2759"/>
<proteinExistence type="predicted"/>
<dbReference type="AlphaFoldDB" id="A0A409W7E9"/>
<accession>A0A409W7E9</accession>
<dbReference type="InterPro" id="IPR032675">
    <property type="entry name" value="LRR_dom_sf"/>
</dbReference>
<evidence type="ECO:0000313" key="2">
    <source>
        <dbReference type="EMBL" id="PPQ74428.1"/>
    </source>
</evidence>
<comment type="caution">
    <text evidence="2">The sequence shown here is derived from an EMBL/GenBank/DDBJ whole genome shotgun (WGS) entry which is preliminary data.</text>
</comment>
<sequence>MQSIGNELSMKPSAASELPLDVLDVIFRNLTSYDLAICCRVSKQVHTVAFEALYRDLRPNSRNILRLCLKLCDEPDLASRVRSFILRESVDMYLGSISEALLRLPRLRTLVLRIGLMSSWILPQENCPFSLHTLDCEFYFDDKLLSFLRSQKELKHLTSSMSPGLYSPASIEPRLVPELHSIAAPMSVVEMIAPGRPVFHVFAYHLSGEPPSISSLSKSTSTNGVRQLRLNYTYLLEMGCEQLAQAVPKLVNLAIDANTVKPDDYEMVNELTDWVEVYLSYAKNLSWLVLTFYPELSVMPCQELDFSEMVTRIFAASVNLTHVVILFNGRKLRYICKQVPGQDWYIVNDY</sequence>
<dbReference type="Gene3D" id="3.80.10.10">
    <property type="entry name" value="Ribonuclease Inhibitor"/>
    <property type="match status" value="1"/>
</dbReference>
<protein>
    <recommendedName>
        <fullName evidence="1">F-box domain-containing protein</fullName>
    </recommendedName>
</protein>
<dbReference type="PROSITE" id="PS50181">
    <property type="entry name" value="FBOX"/>
    <property type="match status" value="1"/>
</dbReference>
<keyword evidence="3" id="KW-1185">Reference proteome</keyword>
<dbReference type="EMBL" id="NHYE01005341">
    <property type="protein sequence ID" value="PPQ74428.1"/>
    <property type="molecule type" value="Genomic_DNA"/>
</dbReference>
<evidence type="ECO:0000313" key="3">
    <source>
        <dbReference type="Proteomes" id="UP000284706"/>
    </source>
</evidence>
<dbReference type="SUPFAM" id="SSF81383">
    <property type="entry name" value="F-box domain"/>
    <property type="match status" value="1"/>
</dbReference>
<dbReference type="Proteomes" id="UP000284706">
    <property type="component" value="Unassembled WGS sequence"/>
</dbReference>
<reference evidence="2 3" key="1">
    <citation type="journal article" date="2018" name="Evol. Lett.">
        <title>Horizontal gene cluster transfer increased hallucinogenic mushroom diversity.</title>
        <authorList>
            <person name="Reynolds H.T."/>
            <person name="Vijayakumar V."/>
            <person name="Gluck-Thaler E."/>
            <person name="Korotkin H.B."/>
            <person name="Matheny P.B."/>
            <person name="Slot J.C."/>
        </authorList>
    </citation>
    <scope>NUCLEOTIDE SEQUENCE [LARGE SCALE GENOMIC DNA]</scope>
    <source>
        <strain evidence="2 3">SRW20</strain>
    </source>
</reference>